<dbReference type="EMBL" id="GGMS01003311">
    <property type="protein sequence ID" value="MBY72514.1"/>
    <property type="molecule type" value="Transcribed_RNA"/>
</dbReference>
<evidence type="ECO:0008006" key="2">
    <source>
        <dbReference type="Google" id="ProtNLM"/>
    </source>
</evidence>
<proteinExistence type="predicted"/>
<name>A0A2S2Q465_9HEMI</name>
<organism evidence="1">
    <name type="scientific">Sipha flava</name>
    <name type="common">yellow sugarcane aphid</name>
    <dbReference type="NCBI Taxonomy" id="143950"/>
    <lineage>
        <taxon>Eukaryota</taxon>
        <taxon>Metazoa</taxon>
        <taxon>Ecdysozoa</taxon>
        <taxon>Arthropoda</taxon>
        <taxon>Hexapoda</taxon>
        <taxon>Insecta</taxon>
        <taxon>Pterygota</taxon>
        <taxon>Neoptera</taxon>
        <taxon>Paraneoptera</taxon>
        <taxon>Hemiptera</taxon>
        <taxon>Sternorrhyncha</taxon>
        <taxon>Aphidomorpha</taxon>
        <taxon>Aphidoidea</taxon>
        <taxon>Aphididae</taxon>
        <taxon>Sipha</taxon>
    </lineage>
</organism>
<reference evidence="1" key="1">
    <citation type="submission" date="2018-04" db="EMBL/GenBank/DDBJ databases">
        <title>Transcriptome assembly of Sipha flava.</title>
        <authorList>
            <person name="Scully E.D."/>
            <person name="Geib S.M."/>
            <person name="Palmer N.A."/>
            <person name="Koch K."/>
            <person name="Bradshaw J."/>
            <person name="Heng-Moss T."/>
            <person name="Sarath G."/>
        </authorList>
    </citation>
    <scope>NUCLEOTIDE SEQUENCE</scope>
</reference>
<protein>
    <recommendedName>
        <fullName evidence="2">SAP domain-containing protein</fullName>
    </recommendedName>
</protein>
<accession>A0A2S2Q465</accession>
<dbReference type="Gene3D" id="1.10.720.30">
    <property type="entry name" value="SAP domain"/>
    <property type="match status" value="1"/>
</dbReference>
<dbReference type="InterPro" id="IPR036361">
    <property type="entry name" value="SAP_dom_sf"/>
</dbReference>
<sequence>MSETENNYIQFNNIDFSNISTGWVHKLNKEKLIRELARRNLITSGLVIDLKTRLLNYLKGESSSNDFDTPTTNITFIPNPIGDYEETEIKSNMGDNKKPYFKPGKFTGALSENIDTFCRRGKCPTIIEGWLVRLNNY</sequence>
<dbReference type="AlphaFoldDB" id="A0A2S2Q465"/>
<evidence type="ECO:0000313" key="1">
    <source>
        <dbReference type="EMBL" id="MBY72514.1"/>
    </source>
</evidence>
<gene>
    <name evidence="1" type="ORF">g.12118</name>
</gene>